<dbReference type="Proteomes" id="UP001275084">
    <property type="component" value="Unassembled WGS sequence"/>
</dbReference>
<reference evidence="3" key="2">
    <citation type="submission" date="2023-06" db="EMBL/GenBank/DDBJ databases">
        <authorList>
            <consortium name="Lawrence Berkeley National Laboratory"/>
            <person name="Haridas S."/>
            <person name="Hensen N."/>
            <person name="Bonometti L."/>
            <person name="Westerberg I."/>
            <person name="Brannstrom I.O."/>
            <person name="Guillou S."/>
            <person name="Cros-Aarteil S."/>
            <person name="Calhoun S."/>
            <person name="Kuo A."/>
            <person name="Mondo S."/>
            <person name="Pangilinan J."/>
            <person name="Riley R."/>
            <person name="Labutti K."/>
            <person name="Andreopoulos B."/>
            <person name="Lipzen A."/>
            <person name="Chen C."/>
            <person name="Yanf M."/>
            <person name="Daum C."/>
            <person name="Ng V."/>
            <person name="Clum A."/>
            <person name="Steindorff A."/>
            <person name="Ohm R."/>
            <person name="Martin F."/>
            <person name="Silar P."/>
            <person name="Natvig D."/>
            <person name="Lalanne C."/>
            <person name="Gautier V."/>
            <person name="Ament-Velasquez S.L."/>
            <person name="Kruys A."/>
            <person name="Hutchinson M.I."/>
            <person name="Powell A.J."/>
            <person name="Barry K."/>
            <person name="Miller A.N."/>
            <person name="Grigoriev I.V."/>
            <person name="Debuchy R."/>
            <person name="Gladieux P."/>
            <person name="Thoren M.H."/>
            <person name="Johannesson H."/>
        </authorList>
    </citation>
    <scope>NUCLEOTIDE SEQUENCE</scope>
    <source>
        <strain evidence="3">CBS 955.72</strain>
    </source>
</reference>
<name>A0AAJ0HLL2_9PEZI</name>
<evidence type="ECO:0000256" key="1">
    <source>
        <dbReference type="SAM" id="MobiDB-lite"/>
    </source>
</evidence>
<evidence type="ECO:0000256" key="2">
    <source>
        <dbReference type="SAM" id="SignalP"/>
    </source>
</evidence>
<reference evidence="3" key="1">
    <citation type="journal article" date="2023" name="Mol. Phylogenet. Evol.">
        <title>Genome-scale phylogeny and comparative genomics of the fungal order Sordariales.</title>
        <authorList>
            <person name="Hensen N."/>
            <person name="Bonometti L."/>
            <person name="Westerberg I."/>
            <person name="Brannstrom I.O."/>
            <person name="Guillou S."/>
            <person name="Cros-Aarteil S."/>
            <person name="Calhoun S."/>
            <person name="Haridas S."/>
            <person name="Kuo A."/>
            <person name="Mondo S."/>
            <person name="Pangilinan J."/>
            <person name="Riley R."/>
            <person name="LaButti K."/>
            <person name="Andreopoulos B."/>
            <person name="Lipzen A."/>
            <person name="Chen C."/>
            <person name="Yan M."/>
            <person name="Daum C."/>
            <person name="Ng V."/>
            <person name="Clum A."/>
            <person name="Steindorff A."/>
            <person name="Ohm R.A."/>
            <person name="Martin F."/>
            <person name="Silar P."/>
            <person name="Natvig D.O."/>
            <person name="Lalanne C."/>
            <person name="Gautier V."/>
            <person name="Ament-Velasquez S.L."/>
            <person name="Kruys A."/>
            <person name="Hutchinson M.I."/>
            <person name="Powell A.J."/>
            <person name="Barry K."/>
            <person name="Miller A.N."/>
            <person name="Grigoriev I.V."/>
            <person name="Debuchy R."/>
            <person name="Gladieux P."/>
            <person name="Hiltunen Thoren M."/>
            <person name="Johannesson H."/>
        </authorList>
    </citation>
    <scope>NUCLEOTIDE SEQUENCE</scope>
    <source>
        <strain evidence="3">CBS 955.72</strain>
    </source>
</reference>
<dbReference type="EMBL" id="JAUIQD010000003">
    <property type="protein sequence ID" value="KAK3357141.1"/>
    <property type="molecule type" value="Genomic_DNA"/>
</dbReference>
<gene>
    <name evidence="3" type="ORF">B0T25DRAFT_148802</name>
</gene>
<keyword evidence="2" id="KW-0732">Signal</keyword>
<dbReference type="AlphaFoldDB" id="A0AAJ0HLL2"/>
<feature type="signal peptide" evidence="2">
    <location>
        <begin position="1"/>
        <end position="20"/>
    </location>
</feature>
<keyword evidence="4" id="KW-1185">Reference proteome</keyword>
<protein>
    <submittedName>
        <fullName evidence="3">Uncharacterized protein</fullName>
    </submittedName>
</protein>
<comment type="caution">
    <text evidence="3">The sequence shown here is derived from an EMBL/GenBank/DDBJ whole genome shotgun (WGS) entry which is preliminary data.</text>
</comment>
<feature type="chain" id="PRO_5042593820" evidence="2">
    <location>
        <begin position="21"/>
        <end position="102"/>
    </location>
</feature>
<evidence type="ECO:0000313" key="4">
    <source>
        <dbReference type="Proteomes" id="UP001275084"/>
    </source>
</evidence>
<accession>A0AAJ0HLL2</accession>
<evidence type="ECO:0000313" key="3">
    <source>
        <dbReference type="EMBL" id="KAK3357141.1"/>
    </source>
</evidence>
<proteinExistence type="predicted"/>
<feature type="region of interest" description="Disordered" evidence="1">
    <location>
        <begin position="51"/>
        <end position="102"/>
    </location>
</feature>
<organism evidence="3 4">
    <name type="scientific">Lasiosphaeria hispida</name>
    <dbReference type="NCBI Taxonomy" id="260671"/>
    <lineage>
        <taxon>Eukaryota</taxon>
        <taxon>Fungi</taxon>
        <taxon>Dikarya</taxon>
        <taxon>Ascomycota</taxon>
        <taxon>Pezizomycotina</taxon>
        <taxon>Sordariomycetes</taxon>
        <taxon>Sordariomycetidae</taxon>
        <taxon>Sordariales</taxon>
        <taxon>Lasiosphaeriaceae</taxon>
        <taxon>Lasiosphaeria</taxon>
    </lineage>
</organism>
<sequence length="102" mass="11177">MPLLLLAVQIGVDLVRIARGRSNCFVLVICDVQTMSKSKWSTQESKIQITRATKKGTSPDDLGQSRNRMEQDLGRTWAGPGPAHKPPGTPERPGVLRRILGS</sequence>